<proteinExistence type="predicted"/>
<sequence>MHDGFEINEFSQNKKNELKVKLHNEITTYLYRSLPIAIILSESRLLPWFNQHYIQICSQINRNGYIMVDYMELGLNFDDILEHSYIGYDAMDHTVNIIDFVREQIEHGYYVIACLDEFYLSEKEFYNKRHFVHESLIYGYDNVNKKFMGIGFNRSHSFSKLNFDYDMFYNAFESGRGCYMETAPYATDQALQLIHIKPSGLKCRFDLSNFLKEIKSLIDSTGNIKRVNYISPPNHEKDQWDNNNAFVLKNRVIYGIDTYDVIIGGLDCILEGKQVMDYRAFHLLFEHSSGISKRLEYIRSNFKKANNIESSCRMYDYEVKKLDSLRLDALKTPYISQPKLEKTIIDMKNSLYSVKENSKVILSEVYEYLLRIL</sequence>
<accession>A0A0L6JGY4</accession>
<dbReference type="AlphaFoldDB" id="A0A0L6JGY4"/>
<reference evidence="2" key="1">
    <citation type="submission" date="2015-07" db="EMBL/GenBank/DDBJ databases">
        <title>Near-Complete Genome Sequence of the Cellulolytic Bacterium Bacteroides (Pseudobacteroides) cellulosolvens ATCC 35603.</title>
        <authorList>
            <person name="Dassa B."/>
            <person name="Utturkar S.M."/>
            <person name="Klingeman D.M."/>
            <person name="Hurt R.A."/>
            <person name="Keller M."/>
            <person name="Xu J."/>
            <person name="Reddy Y.H.K."/>
            <person name="Borovok I."/>
            <person name="Grinberg I.R."/>
            <person name="Lamed R."/>
            <person name="Zhivin O."/>
            <person name="Bayer E.A."/>
            <person name="Brown S.D."/>
        </authorList>
    </citation>
    <scope>NUCLEOTIDE SEQUENCE [LARGE SCALE GENOMIC DNA]</scope>
    <source>
        <strain evidence="2">DSM 2933</strain>
    </source>
</reference>
<dbReference type="STRING" id="398512.Bccel_0227"/>
<dbReference type="eggNOG" id="COG1020">
    <property type="taxonomic scope" value="Bacteria"/>
</dbReference>
<protein>
    <submittedName>
        <fullName evidence="1">Uncharacterized protein</fullName>
    </submittedName>
</protein>
<dbReference type="Proteomes" id="UP000036923">
    <property type="component" value="Unassembled WGS sequence"/>
</dbReference>
<name>A0A0L6JGY4_9FIRM</name>
<gene>
    <name evidence="1" type="ORF">Bccel_0227</name>
</gene>
<dbReference type="RefSeq" id="WP_036939686.1">
    <property type="nucleotide sequence ID" value="NZ_JQKC01000009.1"/>
</dbReference>
<evidence type="ECO:0000313" key="2">
    <source>
        <dbReference type="Proteomes" id="UP000036923"/>
    </source>
</evidence>
<comment type="caution">
    <text evidence="1">The sequence shown here is derived from an EMBL/GenBank/DDBJ whole genome shotgun (WGS) entry which is preliminary data.</text>
</comment>
<evidence type="ECO:0000313" key="1">
    <source>
        <dbReference type="EMBL" id="KNY24970.1"/>
    </source>
</evidence>
<dbReference type="EMBL" id="LGTC01000001">
    <property type="protein sequence ID" value="KNY24970.1"/>
    <property type="molecule type" value="Genomic_DNA"/>
</dbReference>
<organism evidence="1 2">
    <name type="scientific">Pseudobacteroides cellulosolvens ATCC 35603 = DSM 2933</name>
    <dbReference type="NCBI Taxonomy" id="398512"/>
    <lineage>
        <taxon>Bacteria</taxon>
        <taxon>Bacillati</taxon>
        <taxon>Bacillota</taxon>
        <taxon>Clostridia</taxon>
        <taxon>Eubacteriales</taxon>
        <taxon>Oscillospiraceae</taxon>
        <taxon>Pseudobacteroides</taxon>
    </lineage>
</organism>
<dbReference type="OrthoDB" id="2082017at2"/>
<keyword evidence="2" id="KW-1185">Reference proteome</keyword>